<dbReference type="Proteomes" id="UP000057820">
    <property type="component" value="Plasmid 2"/>
</dbReference>
<keyword evidence="2" id="KW-1133">Transmembrane helix</keyword>
<gene>
    <name evidence="3" type="ORF">ERS450000_05090</name>
</gene>
<keyword evidence="2" id="KW-0812">Transmembrane</keyword>
<evidence type="ECO:0000313" key="3">
    <source>
        <dbReference type="EMBL" id="CRY82670.1"/>
    </source>
</evidence>
<protein>
    <recommendedName>
        <fullName evidence="5">DUF4307 domain-containing protein</fullName>
    </recommendedName>
</protein>
<name>A0A0H5P4B2_NOCFR</name>
<dbReference type="KEGG" id="nfr:ERS450000_05090"/>
<sequence>MSDPVPTSVTARPADRYGTRPRGPRRWLAPVLASVVLAAGLVVAYLGFQKYGPDEIQAEQLGYTVVDDSTVSLRFKLTRAHPDRAVVCFVRAMDRDTAEVGRREVLVPGSEHGTLELTTTIRTSTRAASGTVYGCSEDVPAYLRVG</sequence>
<feature type="region of interest" description="Disordered" evidence="1">
    <location>
        <begin position="1"/>
        <end position="21"/>
    </location>
</feature>
<feature type="compositionally biased region" description="Polar residues" evidence="1">
    <location>
        <begin position="1"/>
        <end position="10"/>
    </location>
</feature>
<proteinExistence type="predicted"/>
<evidence type="ECO:0000256" key="1">
    <source>
        <dbReference type="SAM" id="MobiDB-lite"/>
    </source>
</evidence>
<dbReference type="InterPro" id="IPR025443">
    <property type="entry name" value="DUF4307"/>
</dbReference>
<dbReference type="AlphaFoldDB" id="A0A0H5P4B2"/>
<accession>A0A0H5P4B2</accession>
<dbReference type="RefSeq" id="WP_060594452.1">
    <property type="nucleotide sequence ID" value="NZ_CP031418.1"/>
</dbReference>
<keyword evidence="2" id="KW-0472">Membrane</keyword>
<dbReference type="EMBL" id="LN868939">
    <property type="protein sequence ID" value="CRY82670.1"/>
    <property type="molecule type" value="Genomic_DNA"/>
</dbReference>
<reference evidence="4" key="1">
    <citation type="submission" date="2015-03" db="EMBL/GenBank/DDBJ databases">
        <authorList>
            <consortium name="Pathogen Informatics"/>
        </authorList>
    </citation>
    <scope>NUCLEOTIDE SEQUENCE [LARGE SCALE GENOMIC DNA]</scope>
    <source>
        <strain evidence="4">NCTC11134</strain>
        <plasmid evidence="4">2</plasmid>
    </source>
</reference>
<geneLocation type="plasmid" evidence="3">
    <name>2</name>
</geneLocation>
<evidence type="ECO:0008006" key="5">
    <source>
        <dbReference type="Google" id="ProtNLM"/>
    </source>
</evidence>
<organism evidence="3 4">
    <name type="scientific">Nocardia farcinica</name>
    <dbReference type="NCBI Taxonomy" id="37329"/>
    <lineage>
        <taxon>Bacteria</taxon>
        <taxon>Bacillati</taxon>
        <taxon>Actinomycetota</taxon>
        <taxon>Actinomycetes</taxon>
        <taxon>Mycobacteriales</taxon>
        <taxon>Nocardiaceae</taxon>
        <taxon>Nocardia</taxon>
    </lineage>
</organism>
<evidence type="ECO:0000313" key="4">
    <source>
        <dbReference type="Proteomes" id="UP000057820"/>
    </source>
</evidence>
<evidence type="ECO:0000256" key="2">
    <source>
        <dbReference type="SAM" id="Phobius"/>
    </source>
</evidence>
<keyword evidence="3" id="KW-0614">Plasmid</keyword>
<dbReference type="Pfam" id="PF14155">
    <property type="entry name" value="DUF4307"/>
    <property type="match status" value="1"/>
</dbReference>
<feature type="transmembrane region" description="Helical" evidence="2">
    <location>
        <begin position="27"/>
        <end position="48"/>
    </location>
</feature>